<dbReference type="PANTHER" id="PTHR47755">
    <property type="entry name" value="CELL DIVISION PROTEIN FTSX"/>
    <property type="match status" value="1"/>
</dbReference>
<reference evidence="17" key="1">
    <citation type="submission" date="2016-10" db="EMBL/GenBank/DDBJ databases">
        <authorList>
            <person name="Varghese N."/>
        </authorList>
    </citation>
    <scope>NUCLEOTIDE SEQUENCE [LARGE SCALE GENOMIC DNA]</scope>
    <source>
        <strain evidence="17">DSM 24868</strain>
    </source>
</reference>
<dbReference type="InterPro" id="IPR004513">
    <property type="entry name" value="FtsX"/>
</dbReference>
<dbReference type="Proteomes" id="UP000183315">
    <property type="component" value="Unassembled WGS sequence"/>
</dbReference>
<evidence type="ECO:0000313" key="17">
    <source>
        <dbReference type="Proteomes" id="UP000183315"/>
    </source>
</evidence>
<feature type="transmembrane region" description="Helical" evidence="13">
    <location>
        <begin position="179"/>
        <end position="202"/>
    </location>
</feature>
<keyword evidence="7 12" id="KW-0132">Cell division</keyword>
<keyword evidence="11 12" id="KW-0131">Cell cycle</keyword>
<evidence type="ECO:0000256" key="7">
    <source>
        <dbReference type="ARBA" id="ARBA00022618"/>
    </source>
</evidence>
<evidence type="ECO:0000259" key="15">
    <source>
        <dbReference type="Pfam" id="PF18075"/>
    </source>
</evidence>
<proteinExistence type="inferred from homology"/>
<evidence type="ECO:0000256" key="12">
    <source>
        <dbReference type="PIRNR" id="PIRNR003097"/>
    </source>
</evidence>
<evidence type="ECO:0000256" key="3">
    <source>
        <dbReference type="ARBA" id="ARBA00007379"/>
    </source>
</evidence>
<gene>
    <name evidence="16" type="ORF">SAMN05421637_1405</name>
</gene>
<evidence type="ECO:0000256" key="6">
    <source>
        <dbReference type="ARBA" id="ARBA00022475"/>
    </source>
</evidence>
<comment type="similarity">
    <text evidence="3 12">Belongs to the ABC-4 integral membrane protein family. FtsX subfamily.</text>
</comment>
<comment type="function">
    <text evidence="1">Part of the ABC transporter FtsEX involved in cellular division.</text>
</comment>
<evidence type="ECO:0000256" key="5">
    <source>
        <dbReference type="ARBA" id="ARBA00021907"/>
    </source>
</evidence>
<dbReference type="InterPro" id="IPR040690">
    <property type="entry name" value="FtsX_ECD"/>
</dbReference>
<evidence type="ECO:0000313" key="16">
    <source>
        <dbReference type="EMBL" id="SEJ32108.1"/>
    </source>
</evidence>
<sequence>MRLRFIFGEVFNGLRRNTTMALSVVLVTFVSLMFVGAAALTQMQIDQLKDDWYGKVEISIFLCPESSRNEQCAEGSVTVAQEEDIRAVLEDGALQDLVQKVYYESRDEAYEKFVANDDQGIWSSLTPEQMQPSFRVKLADPEKYQVVADATEGLPGVDVVRDQREIFSELFRFLNAATIIAAALAAVMLVAAMLLITTTIRLSALSRRRETQIMRMVGSSRSLIQMPFMLEGAVAATAGALLAIGGLFFGVRYMIDDWLKSSVTWVQYIGTSDVWNVAPWLLVIAVGLAAVASLVTLGRYTRA</sequence>
<dbReference type="PIRSF" id="PIRSF003097">
    <property type="entry name" value="FtsX"/>
    <property type="match status" value="1"/>
</dbReference>
<dbReference type="STRING" id="1043493.SAMN05421637_1405"/>
<evidence type="ECO:0000256" key="9">
    <source>
        <dbReference type="ARBA" id="ARBA00022989"/>
    </source>
</evidence>
<keyword evidence="10 12" id="KW-0472">Membrane</keyword>
<dbReference type="PANTHER" id="PTHR47755:SF1">
    <property type="entry name" value="CELL DIVISION PROTEIN FTSX"/>
    <property type="match status" value="1"/>
</dbReference>
<dbReference type="AlphaFoldDB" id="A0A1H6XSP7"/>
<evidence type="ECO:0000256" key="2">
    <source>
        <dbReference type="ARBA" id="ARBA00004651"/>
    </source>
</evidence>
<dbReference type="RefSeq" id="WP_042214962.1">
    <property type="nucleotide sequence ID" value="NZ_BBLU01000008.1"/>
</dbReference>
<evidence type="ECO:0000256" key="8">
    <source>
        <dbReference type="ARBA" id="ARBA00022692"/>
    </source>
</evidence>
<evidence type="ECO:0000256" key="13">
    <source>
        <dbReference type="SAM" id="Phobius"/>
    </source>
</evidence>
<dbReference type="Pfam" id="PF18075">
    <property type="entry name" value="FtsX_ECD"/>
    <property type="match status" value="1"/>
</dbReference>
<keyword evidence="6 12" id="KW-1003">Cell membrane</keyword>
<dbReference type="GO" id="GO:0051301">
    <property type="term" value="P:cell division"/>
    <property type="evidence" value="ECO:0007669"/>
    <property type="project" value="UniProtKB-KW"/>
</dbReference>
<feature type="domain" description="FtsX extracellular" evidence="15">
    <location>
        <begin position="56"/>
        <end position="160"/>
    </location>
</feature>
<dbReference type="GO" id="GO:0005886">
    <property type="term" value="C:plasma membrane"/>
    <property type="evidence" value="ECO:0007669"/>
    <property type="project" value="UniProtKB-SubCell"/>
</dbReference>
<feature type="transmembrane region" description="Helical" evidence="13">
    <location>
        <begin position="223"/>
        <end position="255"/>
    </location>
</feature>
<dbReference type="EMBL" id="FNZI01000003">
    <property type="protein sequence ID" value="SEJ32108.1"/>
    <property type="molecule type" value="Genomic_DNA"/>
</dbReference>
<name>A0A1H6XSP7_9MICO</name>
<dbReference type="eggNOG" id="COG2177">
    <property type="taxonomic scope" value="Bacteria"/>
</dbReference>
<evidence type="ECO:0000259" key="14">
    <source>
        <dbReference type="Pfam" id="PF02687"/>
    </source>
</evidence>
<evidence type="ECO:0000256" key="11">
    <source>
        <dbReference type="ARBA" id="ARBA00023306"/>
    </source>
</evidence>
<dbReference type="InterPro" id="IPR047929">
    <property type="entry name" value="FtsX_actino"/>
</dbReference>
<organism evidence="16 17">
    <name type="scientific">Demequina mangrovi</name>
    <dbReference type="NCBI Taxonomy" id="1043493"/>
    <lineage>
        <taxon>Bacteria</taxon>
        <taxon>Bacillati</taxon>
        <taxon>Actinomycetota</taxon>
        <taxon>Actinomycetes</taxon>
        <taxon>Micrococcales</taxon>
        <taxon>Demequinaceae</taxon>
        <taxon>Demequina</taxon>
    </lineage>
</organism>
<keyword evidence="17" id="KW-1185">Reference proteome</keyword>
<comment type="subunit">
    <text evidence="4">Forms a membrane-associated complex with FtsE.</text>
</comment>
<protein>
    <recommendedName>
        <fullName evidence="5 12">Cell division protein FtsX</fullName>
    </recommendedName>
</protein>
<dbReference type="OrthoDB" id="9812531at2"/>
<evidence type="ECO:0000256" key="4">
    <source>
        <dbReference type="ARBA" id="ARBA00011160"/>
    </source>
</evidence>
<evidence type="ECO:0000256" key="10">
    <source>
        <dbReference type="ARBA" id="ARBA00023136"/>
    </source>
</evidence>
<comment type="subcellular location">
    <subcellularLocation>
        <location evidence="2">Cell membrane</location>
        <topology evidence="2">Multi-pass membrane protein</topology>
    </subcellularLocation>
</comment>
<dbReference type="Gene3D" id="3.30.70.3040">
    <property type="match status" value="1"/>
</dbReference>
<feature type="transmembrane region" description="Helical" evidence="13">
    <location>
        <begin position="275"/>
        <end position="297"/>
    </location>
</feature>
<feature type="transmembrane region" description="Helical" evidence="13">
    <location>
        <begin position="21"/>
        <end position="40"/>
    </location>
</feature>
<accession>A0A1H6XSP7</accession>
<dbReference type="Pfam" id="PF02687">
    <property type="entry name" value="FtsX"/>
    <property type="match status" value="1"/>
</dbReference>
<keyword evidence="9 13" id="KW-1133">Transmembrane helix</keyword>
<dbReference type="InterPro" id="IPR003838">
    <property type="entry name" value="ABC3_permease_C"/>
</dbReference>
<evidence type="ECO:0000256" key="1">
    <source>
        <dbReference type="ARBA" id="ARBA00003552"/>
    </source>
</evidence>
<feature type="domain" description="ABC3 transporter permease C-terminal" evidence="14">
    <location>
        <begin position="183"/>
        <end position="296"/>
    </location>
</feature>
<dbReference type="NCBIfam" id="NF038346">
    <property type="entry name" value="FtsX_actino"/>
    <property type="match status" value="1"/>
</dbReference>
<keyword evidence="8 13" id="KW-0812">Transmembrane</keyword>